<feature type="transmembrane region" description="Helical" evidence="5">
    <location>
        <begin position="237"/>
        <end position="260"/>
    </location>
</feature>
<reference evidence="6" key="1">
    <citation type="submission" date="2023-10" db="EMBL/GenBank/DDBJ databases">
        <authorList>
            <person name="Chen Y."/>
            <person name="Shah S."/>
            <person name="Dougan E. K."/>
            <person name="Thang M."/>
            <person name="Chan C."/>
        </authorList>
    </citation>
    <scope>NUCLEOTIDE SEQUENCE [LARGE SCALE GENOMIC DNA]</scope>
</reference>
<dbReference type="EMBL" id="CAUYUJ010016738">
    <property type="protein sequence ID" value="CAK0868365.1"/>
    <property type="molecule type" value="Genomic_DNA"/>
</dbReference>
<proteinExistence type="predicted"/>
<sequence>MVVPPAAPARTVGNVGTTREELREEEMEAMVPADLASLELEAQRVANSSPPPPSTGTVAFGIGLYAACSSTLLVINKVAMVYLPDAAFVLFCQFVSSCVAVRLLKCASPSTDIELLSAKKSKKFVLATLVFYACLLSNTQALQYVNVETVIVARSCSPIAVALLDHVALGRDLPNLRGALALVSIAGGAFIYVLVDQGFKIKGYSWLALYFVFIVVEMVFVKFIVETVPMSTWTRVYYNNALSIPMAILSSVVAGGSVLFATTLTPGAICAVGLSCIVGVAISYAGFNLRSLVSATSFTVVGVVCKIFTVLLNDMIWTQHSNATGHLGLLICIAGGFAYERVKAGK</sequence>
<feature type="transmembrane region" description="Helical" evidence="5">
    <location>
        <begin position="124"/>
        <end position="145"/>
    </location>
</feature>
<dbReference type="InterPro" id="IPR050186">
    <property type="entry name" value="TPT_transporter"/>
</dbReference>
<keyword evidence="4 5" id="KW-0472">Membrane</keyword>
<feature type="transmembrane region" description="Helical" evidence="5">
    <location>
        <begin position="292"/>
        <end position="311"/>
    </location>
</feature>
<protein>
    <recommendedName>
        <fullName evidence="8">Sugar phosphate transporter domain-containing protein</fullName>
    </recommendedName>
</protein>
<keyword evidence="7" id="KW-1185">Reference proteome</keyword>
<feature type="transmembrane region" description="Helical" evidence="5">
    <location>
        <begin position="81"/>
        <end position="104"/>
    </location>
</feature>
<evidence type="ECO:0000256" key="1">
    <source>
        <dbReference type="ARBA" id="ARBA00004141"/>
    </source>
</evidence>
<feature type="transmembrane region" description="Helical" evidence="5">
    <location>
        <begin position="266"/>
        <end position="285"/>
    </location>
</feature>
<evidence type="ECO:0000313" key="6">
    <source>
        <dbReference type="EMBL" id="CAK0868365.1"/>
    </source>
</evidence>
<feature type="transmembrane region" description="Helical" evidence="5">
    <location>
        <begin position="207"/>
        <end position="225"/>
    </location>
</feature>
<accession>A0ABN9V656</accession>
<comment type="caution">
    <text evidence="6">The sequence shown here is derived from an EMBL/GenBank/DDBJ whole genome shotgun (WGS) entry which is preliminary data.</text>
</comment>
<evidence type="ECO:0000313" key="7">
    <source>
        <dbReference type="Proteomes" id="UP001189429"/>
    </source>
</evidence>
<keyword evidence="3 5" id="KW-1133">Transmembrane helix</keyword>
<evidence type="ECO:0008006" key="8">
    <source>
        <dbReference type="Google" id="ProtNLM"/>
    </source>
</evidence>
<feature type="transmembrane region" description="Helical" evidence="5">
    <location>
        <begin position="176"/>
        <end position="195"/>
    </location>
</feature>
<keyword evidence="2 5" id="KW-0812">Transmembrane</keyword>
<evidence type="ECO:0000256" key="4">
    <source>
        <dbReference type="ARBA" id="ARBA00023136"/>
    </source>
</evidence>
<comment type="subcellular location">
    <subcellularLocation>
        <location evidence="1">Membrane</location>
        <topology evidence="1">Multi-pass membrane protein</topology>
    </subcellularLocation>
</comment>
<dbReference type="PANTHER" id="PTHR11132">
    <property type="entry name" value="SOLUTE CARRIER FAMILY 35"/>
    <property type="match status" value="1"/>
</dbReference>
<evidence type="ECO:0000256" key="2">
    <source>
        <dbReference type="ARBA" id="ARBA00022692"/>
    </source>
</evidence>
<evidence type="ECO:0000256" key="3">
    <source>
        <dbReference type="ARBA" id="ARBA00022989"/>
    </source>
</evidence>
<gene>
    <name evidence="6" type="ORF">PCOR1329_LOCUS55042</name>
</gene>
<name>A0ABN9V656_9DINO</name>
<organism evidence="6 7">
    <name type="scientific">Prorocentrum cordatum</name>
    <dbReference type="NCBI Taxonomy" id="2364126"/>
    <lineage>
        <taxon>Eukaryota</taxon>
        <taxon>Sar</taxon>
        <taxon>Alveolata</taxon>
        <taxon>Dinophyceae</taxon>
        <taxon>Prorocentrales</taxon>
        <taxon>Prorocentraceae</taxon>
        <taxon>Prorocentrum</taxon>
    </lineage>
</organism>
<feature type="transmembrane region" description="Helical" evidence="5">
    <location>
        <begin position="57"/>
        <end position="75"/>
    </location>
</feature>
<dbReference type="Proteomes" id="UP001189429">
    <property type="component" value="Unassembled WGS sequence"/>
</dbReference>
<evidence type="ECO:0000256" key="5">
    <source>
        <dbReference type="SAM" id="Phobius"/>
    </source>
</evidence>
<feature type="transmembrane region" description="Helical" evidence="5">
    <location>
        <begin position="323"/>
        <end position="339"/>
    </location>
</feature>